<protein>
    <submittedName>
        <fullName evidence="3">NirD/YgiW/YdeI family stress tolerance protein</fullName>
    </submittedName>
</protein>
<name>A0ABV6CEX5_9GAMM</name>
<dbReference type="RefSeq" id="WP_385876909.1">
    <property type="nucleotide sequence ID" value="NZ_JBHLXE010000076.1"/>
</dbReference>
<dbReference type="EMBL" id="JBHLXE010000076">
    <property type="protein sequence ID" value="MFC0179803.1"/>
    <property type="molecule type" value="Genomic_DNA"/>
</dbReference>
<reference evidence="3 4" key="1">
    <citation type="submission" date="2024-09" db="EMBL/GenBank/DDBJ databases">
        <authorList>
            <person name="Sun Q."/>
            <person name="Mori K."/>
        </authorList>
    </citation>
    <scope>NUCLEOTIDE SEQUENCE [LARGE SCALE GENOMIC DNA]</scope>
    <source>
        <strain evidence="3 4">CCM 8545</strain>
    </source>
</reference>
<evidence type="ECO:0000256" key="2">
    <source>
        <dbReference type="SAM" id="SignalP"/>
    </source>
</evidence>
<evidence type="ECO:0000313" key="4">
    <source>
        <dbReference type="Proteomes" id="UP001589758"/>
    </source>
</evidence>
<dbReference type="Gene3D" id="2.40.50.200">
    <property type="entry name" value="Bacterial OB-fold"/>
    <property type="match status" value="1"/>
</dbReference>
<evidence type="ECO:0000256" key="1">
    <source>
        <dbReference type="ARBA" id="ARBA00022729"/>
    </source>
</evidence>
<dbReference type="InterPro" id="IPR036700">
    <property type="entry name" value="BOBF_sf"/>
</dbReference>
<dbReference type="PANTHER" id="PTHR36571">
    <property type="entry name" value="PROTEIN YGIW"/>
    <property type="match status" value="1"/>
</dbReference>
<proteinExistence type="predicted"/>
<feature type="chain" id="PRO_5045455104" evidence="2">
    <location>
        <begin position="24"/>
        <end position="121"/>
    </location>
</feature>
<dbReference type="Pfam" id="PF04076">
    <property type="entry name" value="BOF"/>
    <property type="match status" value="1"/>
</dbReference>
<keyword evidence="4" id="KW-1185">Reference proteome</keyword>
<organism evidence="3 4">
    <name type="scientific">Thorsellia kenyensis</name>
    <dbReference type="NCBI Taxonomy" id="1549888"/>
    <lineage>
        <taxon>Bacteria</taxon>
        <taxon>Pseudomonadati</taxon>
        <taxon>Pseudomonadota</taxon>
        <taxon>Gammaproteobacteria</taxon>
        <taxon>Enterobacterales</taxon>
        <taxon>Thorselliaceae</taxon>
        <taxon>Thorsellia</taxon>
    </lineage>
</organism>
<dbReference type="InterPro" id="IPR005220">
    <property type="entry name" value="CarO-like"/>
</dbReference>
<dbReference type="Proteomes" id="UP001589758">
    <property type="component" value="Unassembled WGS sequence"/>
</dbReference>
<dbReference type="SUPFAM" id="SSF101756">
    <property type="entry name" value="Hypothetical protein YgiW"/>
    <property type="match status" value="1"/>
</dbReference>
<gene>
    <name evidence="3" type="ORF">ACFFIT_06845</name>
</gene>
<sequence length="121" mass="13644">MNSIKSKSVILFITLFFSTVSLAGFVGKNASNSVNNQTVKSLLDNPVDDTRVLLEGYITEKVRNEKYLFSDGTGTIRVEIDDKDFPSQPVDEKTKVKIYGDLEKDFLESPEIDVDFMEIIK</sequence>
<keyword evidence="1 2" id="KW-0732">Signal</keyword>
<dbReference type="NCBIfam" id="NF033674">
    <property type="entry name" value="stress_OB_fold"/>
    <property type="match status" value="1"/>
</dbReference>
<comment type="caution">
    <text evidence="3">The sequence shown here is derived from an EMBL/GenBank/DDBJ whole genome shotgun (WGS) entry which is preliminary data.</text>
</comment>
<accession>A0ABV6CEX5</accession>
<dbReference type="PANTHER" id="PTHR36571:SF1">
    <property type="entry name" value="PROTEIN YGIW"/>
    <property type="match status" value="1"/>
</dbReference>
<feature type="signal peptide" evidence="2">
    <location>
        <begin position="1"/>
        <end position="23"/>
    </location>
</feature>
<evidence type="ECO:0000313" key="3">
    <source>
        <dbReference type="EMBL" id="MFC0179803.1"/>
    </source>
</evidence>